<evidence type="ECO:0000256" key="2">
    <source>
        <dbReference type="SAM" id="Phobius"/>
    </source>
</evidence>
<keyword evidence="2" id="KW-0472">Membrane</keyword>
<organism evidence="3 4">
    <name type="scientific">Leptobrachium leishanense</name>
    <name type="common">Leishan spiny toad</name>
    <dbReference type="NCBI Taxonomy" id="445787"/>
    <lineage>
        <taxon>Eukaryota</taxon>
        <taxon>Metazoa</taxon>
        <taxon>Chordata</taxon>
        <taxon>Craniata</taxon>
        <taxon>Vertebrata</taxon>
        <taxon>Euteleostomi</taxon>
        <taxon>Amphibia</taxon>
        <taxon>Batrachia</taxon>
        <taxon>Anura</taxon>
        <taxon>Pelobatoidea</taxon>
        <taxon>Megophryidae</taxon>
        <taxon>Leptobrachium</taxon>
    </lineage>
</organism>
<feature type="transmembrane region" description="Helical" evidence="2">
    <location>
        <begin position="26"/>
        <end position="45"/>
    </location>
</feature>
<comment type="similarity">
    <text evidence="1">Belongs to the cornifelin family.</text>
</comment>
<accession>A0A8C5QH37</accession>
<dbReference type="NCBIfam" id="TIGR01571">
    <property type="entry name" value="A_thal_Cys_rich"/>
    <property type="match status" value="1"/>
</dbReference>
<keyword evidence="2" id="KW-0812">Transmembrane</keyword>
<dbReference type="AlphaFoldDB" id="A0A8C5QH37"/>
<sequence>PNQIIPHEDVGQRSRGQTDRRSCHEVLITFFFFSGLLGCICPYILPCYLSALFGEVCCFGLLPGSMFALRTGLRERYKIPGDLMNDYCSVCCCMVCALCQMAREIKGREWQHTSFPMPRSNFHRHGR</sequence>
<dbReference type="Pfam" id="PF04749">
    <property type="entry name" value="PLAC8"/>
    <property type="match status" value="1"/>
</dbReference>
<evidence type="ECO:0000313" key="3">
    <source>
        <dbReference type="Ensembl" id="ENSLLEP00000038078.1"/>
    </source>
</evidence>
<reference evidence="3" key="2">
    <citation type="submission" date="2025-09" db="UniProtKB">
        <authorList>
            <consortium name="Ensembl"/>
        </authorList>
    </citation>
    <scope>IDENTIFICATION</scope>
</reference>
<evidence type="ECO:0000313" key="4">
    <source>
        <dbReference type="Proteomes" id="UP000694569"/>
    </source>
</evidence>
<protein>
    <submittedName>
        <fullName evidence="3">Uncharacterized protein</fullName>
    </submittedName>
</protein>
<evidence type="ECO:0000256" key="1">
    <source>
        <dbReference type="ARBA" id="ARBA00009024"/>
    </source>
</evidence>
<dbReference type="Ensembl" id="ENSLLET00000039558.1">
    <property type="protein sequence ID" value="ENSLLEP00000038078.1"/>
    <property type="gene ID" value="ENSLLEG00000024104.1"/>
</dbReference>
<keyword evidence="4" id="KW-1185">Reference proteome</keyword>
<dbReference type="InterPro" id="IPR006461">
    <property type="entry name" value="PLAC_motif_containing"/>
</dbReference>
<name>A0A8C5QH37_9ANUR</name>
<proteinExistence type="inferred from homology"/>
<dbReference type="OrthoDB" id="1045822at2759"/>
<dbReference type="GeneTree" id="ENSGT00940000161202"/>
<dbReference type="Proteomes" id="UP000694569">
    <property type="component" value="Unplaced"/>
</dbReference>
<dbReference type="PANTHER" id="PTHR15907">
    <property type="entry name" value="DUF614 FAMILY PROTEIN-RELATED"/>
    <property type="match status" value="1"/>
</dbReference>
<keyword evidence="2" id="KW-1133">Transmembrane helix</keyword>
<reference evidence="3" key="1">
    <citation type="submission" date="2025-08" db="UniProtKB">
        <authorList>
            <consortium name="Ensembl"/>
        </authorList>
    </citation>
    <scope>IDENTIFICATION</scope>
</reference>
<feature type="transmembrane region" description="Helical" evidence="2">
    <location>
        <begin position="51"/>
        <end position="69"/>
    </location>
</feature>